<evidence type="ECO:0000256" key="5">
    <source>
        <dbReference type="NCBIfam" id="TIGR00020"/>
    </source>
</evidence>
<dbReference type="Gene3D" id="3.30.70.1660">
    <property type="match status" value="1"/>
</dbReference>
<reference evidence="8" key="1">
    <citation type="submission" date="2015-10" db="EMBL/GenBank/DDBJ databases">
        <authorList>
            <person name="Luecker S."/>
            <person name="Luecker S."/>
        </authorList>
    </citation>
    <scope>NUCLEOTIDE SEQUENCE [LARGE SCALE GENOMIC DNA]</scope>
</reference>
<keyword evidence="2 4" id="KW-0488">Methylation</keyword>
<proteinExistence type="inferred from homology"/>
<comment type="PTM">
    <text evidence="4">Methylated by PrmC. Methylation increases the termination efficiency of RF2.</text>
</comment>
<gene>
    <name evidence="4 7" type="primary">prfB</name>
    <name evidence="7" type="ORF">COMA2_190071</name>
</gene>
<dbReference type="NCBIfam" id="TIGR00020">
    <property type="entry name" value="prfB"/>
    <property type="match status" value="1"/>
</dbReference>
<evidence type="ECO:0000313" key="7">
    <source>
        <dbReference type="EMBL" id="CUS34865.1"/>
    </source>
</evidence>
<dbReference type="GO" id="GO:0016149">
    <property type="term" value="F:translation release factor activity, codon specific"/>
    <property type="evidence" value="ECO:0007669"/>
    <property type="project" value="UniProtKB-UniRule"/>
</dbReference>
<accession>A0A0S4LAU6</accession>
<evidence type="ECO:0000259" key="6">
    <source>
        <dbReference type="PROSITE" id="PS00745"/>
    </source>
</evidence>
<dbReference type="GO" id="GO:0005737">
    <property type="term" value="C:cytoplasm"/>
    <property type="evidence" value="ECO:0007669"/>
    <property type="project" value="UniProtKB-SubCell"/>
</dbReference>
<dbReference type="InterPro" id="IPR004374">
    <property type="entry name" value="PrfB"/>
</dbReference>
<dbReference type="InterPro" id="IPR000352">
    <property type="entry name" value="Pep_chain_release_fac_I"/>
</dbReference>
<dbReference type="AlphaFoldDB" id="A0A0S4LAU6"/>
<feature type="modified residue" description="N5-methylglutamine" evidence="4">
    <location>
        <position position="243"/>
    </location>
</feature>
<dbReference type="SUPFAM" id="SSF75620">
    <property type="entry name" value="Release factor"/>
    <property type="match status" value="1"/>
</dbReference>
<evidence type="ECO:0000256" key="4">
    <source>
        <dbReference type="HAMAP-Rule" id="MF_00094"/>
    </source>
</evidence>
<dbReference type="Pfam" id="PF00472">
    <property type="entry name" value="RF-1"/>
    <property type="match status" value="1"/>
</dbReference>
<comment type="subcellular location">
    <subcellularLocation>
        <location evidence="4">Cytoplasm</location>
    </subcellularLocation>
</comment>
<dbReference type="SMART" id="SM00937">
    <property type="entry name" value="PCRF"/>
    <property type="match status" value="1"/>
</dbReference>
<comment type="similarity">
    <text evidence="1 4">Belongs to the prokaryotic/mitochondrial release factor family.</text>
</comment>
<dbReference type="PANTHER" id="PTHR43116:SF3">
    <property type="entry name" value="CLASS I PEPTIDE CHAIN RELEASE FACTOR"/>
    <property type="match status" value="1"/>
</dbReference>
<feature type="domain" description="Prokaryotic-type class I peptide chain release factors" evidence="6">
    <location>
        <begin position="236"/>
        <end position="252"/>
    </location>
</feature>
<sequence>MFALSRNKSLNYGGIFDFAHMTADLQELEAQMGQPHFWNDARSAAAVSRKKSTIEQELRQWREIETKMGDVDALLELARESGDSALEAELASELNQLEPRLATLRVELLLSGELDSNNAIMAIHPGAGGTESQDWAQMLLRMYVRWAEHKKFKVETLDLLPGDEAGVKSVTLSITGPHAYGYLKAEAGVHRLVRISPFDSNKRRHTSFASVFVYPELSEDLDVAVEDKDLRIDTFRAGGAGGQNVNKVETAIRITHLPSGIVVQCQNERSQLQNRNGAMKILKARLFELEQKKKEAEFNAIVGEKKDIAWGSQIRSYVFQPYQLVKDHRTGHQFSNVSAVMDGDLDGFIEAFLKKKLEKGSDQLSPVGPEDDL</sequence>
<dbReference type="PROSITE" id="PS00745">
    <property type="entry name" value="RF_PROK_I"/>
    <property type="match status" value="1"/>
</dbReference>
<evidence type="ECO:0000313" key="8">
    <source>
        <dbReference type="Proteomes" id="UP000198736"/>
    </source>
</evidence>
<dbReference type="InterPro" id="IPR045853">
    <property type="entry name" value="Pep_chain_release_fac_I_sf"/>
</dbReference>
<dbReference type="InterPro" id="IPR005139">
    <property type="entry name" value="PCRF"/>
</dbReference>
<dbReference type="Gene3D" id="3.30.160.20">
    <property type="match status" value="1"/>
</dbReference>
<keyword evidence="8" id="KW-1185">Reference proteome</keyword>
<dbReference type="HAMAP" id="MF_00094">
    <property type="entry name" value="Rel_fac_2"/>
    <property type="match status" value="1"/>
</dbReference>
<keyword evidence="3 4" id="KW-0648">Protein biosynthesis</keyword>
<dbReference type="Proteomes" id="UP000198736">
    <property type="component" value="Unassembled WGS sequence"/>
</dbReference>
<dbReference type="PANTHER" id="PTHR43116">
    <property type="entry name" value="PEPTIDE CHAIN RELEASE FACTOR 2"/>
    <property type="match status" value="1"/>
</dbReference>
<dbReference type="FunFam" id="3.30.160.20:FF:000010">
    <property type="entry name" value="Peptide chain release factor 2"/>
    <property type="match status" value="1"/>
</dbReference>
<evidence type="ECO:0000256" key="1">
    <source>
        <dbReference type="ARBA" id="ARBA00010835"/>
    </source>
</evidence>
<comment type="function">
    <text evidence="4">Peptide chain release factor 2 directs the termination of translation in response to the peptide chain termination codons UGA and UAA.</text>
</comment>
<protein>
    <recommendedName>
        <fullName evidence="4 5">Peptide chain release factor 2</fullName>
        <shortName evidence="4">RF-2</shortName>
    </recommendedName>
</protein>
<dbReference type="Gene3D" id="1.20.58.410">
    <property type="entry name" value="Release factor"/>
    <property type="match status" value="1"/>
</dbReference>
<evidence type="ECO:0000256" key="2">
    <source>
        <dbReference type="ARBA" id="ARBA00022481"/>
    </source>
</evidence>
<evidence type="ECO:0000256" key="3">
    <source>
        <dbReference type="ARBA" id="ARBA00022917"/>
    </source>
</evidence>
<organism evidence="7 8">
    <name type="scientific">Candidatus Nitrospira nitrificans</name>
    <dbReference type="NCBI Taxonomy" id="1742973"/>
    <lineage>
        <taxon>Bacteria</taxon>
        <taxon>Pseudomonadati</taxon>
        <taxon>Nitrospirota</taxon>
        <taxon>Nitrospiria</taxon>
        <taxon>Nitrospirales</taxon>
        <taxon>Nitrospiraceae</taxon>
        <taxon>Nitrospira</taxon>
    </lineage>
</organism>
<dbReference type="EMBL" id="CZPZ01000011">
    <property type="protein sequence ID" value="CUS34865.1"/>
    <property type="molecule type" value="Genomic_DNA"/>
</dbReference>
<dbReference type="Pfam" id="PF03462">
    <property type="entry name" value="PCRF"/>
    <property type="match status" value="1"/>
</dbReference>
<dbReference type="STRING" id="1742973.COMA2_190071"/>
<keyword evidence="4" id="KW-0963">Cytoplasm</keyword>
<name>A0A0S4LAU6_9BACT</name>